<dbReference type="PANTHER" id="PTHR43685:SF2">
    <property type="entry name" value="GLYCOSYLTRANSFERASE 2-LIKE DOMAIN-CONTAINING PROTEIN"/>
    <property type="match status" value="1"/>
</dbReference>
<dbReference type="EMBL" id="JANFFA010000003">
    <property type="protein sequence ID" value="MDQ2094938.1"/>
    <property type="molecule type" value="Genomic_DNA"/>
</dbReference>
<dbReference type="AlphaFoldDB" id="A0AAJ1UCE2"/>
<evidence type="ECO:0000313" key="2">
    <source>
        <dbReference type="EMBL" id="MDQ2094938.1"/>
    </source>
</evidence>
<reference evidence="2" key="2">
    <citation type="submission" date="2023-04" db="EMBL/GenBank/DDBJ databases">
        <title>'Rhodoalgimonas zhirmunskyi' gen. nov., isolated from a red alga.</title>
        <authorList>
            <person name="Nedashkovskaya O.I."/>
            <person name="Otstavnykh N.Y."/>
            <person name="Bystritskaya E.P."/>
            <person name="Balabanova L.A."/>
            <person name="Isaeva M.P."/>
        </authorList>
    </citation>
    <scope>NUCLEOTIDE SEQUENCE</scope>
    <source>
        <strain evidence="2">10Alg 79</strain>
    </source>
</reference>
<reference evidence="2" key="1">
    <citation type="submission" date="2022-07" db="EMBL/GenBank/DDBJ databases">
        <authorList>
            <person name="Otstavnykh N."/>
            <person name="Isaeva M."/>
            <person name="Bystritskaya E."/>
        </authorList>
    </citation>
    <scope>NUCLEOTIDE SEQUENCE</scope>
    <source>
        <strain evidence="2">10Alg 79</strain>
    </source>
</reference>
<keyword evidence="3" id="KW-1185">Reference proteome</keyword>
<proteinExistence type="predicted"/>
<comment type="caution">
    <text evidence="2">The sequence shown here is derived from an EMBL/GenBank/DDBJ whole genome shotgun (WGS) entry which is preliminary data.</text>
</comment>
<dbReference type="PANTHER" id="PTHR43685">
    <property type="entry name" value="GLYCOSYLTRANSFERASE"/>
    <property type="match status" value="1"/>
</dbReference>
<name>A0AAJ1UCE2_9RHOB</name>
<feature type="domain" description="Glycosyltransferase 2-like" evidence="1">
    <location>
        <begin position="5"/>
        <end position="166"/>
    </location>
</feature>
<evidence type="ECO:0000259" key="1">
    <source>
        <dbReference type="Pfam" id="PF00535"/>
    </source>
</evidence>
<dbReference type="InterPro" id="IPR001173">
    <property type="entry name" value="Glyco_trans_2-like"/>
</dbReference>
<gene>
    <name evidence="2" type="ORF">NOI20_12520</name>
</gene>
<dbReference type="Gene3D" id="3.90.550.10">
    <property type="entry name" value="Spore Coat Polysaccharide Biosynthesis Protein SpsA, Chain A"/>
    <property type="match status" value="1"/>
</dbReference>
<organism evidence="2 3">
    <name type="scientific">Rhodalgimonas zhirmunskyi</name>
    <dbReference type="NCBI Taxonomy" id="2964767"/>
    <lineage>
        <taxon>Bacteria</taxon>
        <taxon>Pseudomonadati</taxon>
        <taxon>Pseudomonadota</taxon>
        <taxon>Alphaproteobacteria</taxon>
        <taxon>Rhodobacterales</taxon>
        <taxon>Roseobacteraceae</taxon>
        <taxon>Rhodalgimonas</taxon>
    </lineage>
</organism>
<dbReference type="InterPro" id="IPR029044">
    <property type="entry name" value="Nucleotide-diphossugar_trans"/>
</dbReference>
<dbReference type="Pfam" id="PF00535">
    <property type="entry name" value="Glycos_transf_2"/>
    <property type="match status" value="1"/>
</dbReference>
<evidence type="ECO:0000313" key="3">
    <source>
        <dbReference type="Proteomes" id="UP001227162"/>
    </source>
</evidence>
<dbReference type="RefSeq" id="WP_317626544.1">
    <property type="nucleotide sequence ID" value="NZ_JANFFA010000003.1"/>
</dbReference>
<dbReference type="SUPFAM" id="SSF53448">
    <property type="entry name" value="Nucleotide-diphospho-sugar transferases"/>
    <property type="match status" value="1"/>
</dbReference>
<dbReference type="CDD" id="cd00761">
    <property type="entry name" value="Glyco_tranf_GTA_type"/>
    <property type="match status" value="1"/>
</dbReference>
<dbReference type="Proteomes" id="UP001227162">
    <property type="component" value="Unassembled WGS sequence"/>
</dbReference>
<accession>A0AAJ1UCE2</accession>
<protein>
    <submittedName>
        <fullName evidence="2">Glycosyltransferase</fullName>
    </submittedName>
</protein>
<dbReference type="InterPro" id="IPR050834">
    <property type="entry name" value="Glycosyltransf_2"/>
</dbReference>
<sequence>MPLFSVVIPVYNAALTLPATIAALQAQTVTDWECILVEDASTDDSWQVADALVRTDRRLTLVRNPGKGPSAARNHGALTLARGEIIAFCDADDLWQPRKLQGVSLRILDRGADAAFGRIGFFRDTPEDVRTRSTLPMRPVTVPMLLGENPVCTLSNLSLRRSVFAALGGFREDIVHNEDLEFLIRLAGNGHRIEGIESDHVLYRLSPHGLSANLDAMRAGRAEALRTAAELGYRPDPRAEAIHLRYLARRALRLGAPARMVRRLVIEGCREDARAFLLPARRGALIACAALTLPILPRALRRKLFSN</sequence>